<protein>
    <recommendedName>
        <fullName evidence="2">DUF2158 domain-containing protein</fullName>
    </recommendedName>
</protein>
<dbReference type="EMBL" id="PP895363">
    <property type="protein sequence ID" value="XCI77988.1"/>
    <property type="molecule type" value="Genomic_DNA"/>
</dbReference>
<accession>A0AAU8HZZ9</accession>
<evidence type="ECO:0000313" key="1">
    <source>
        <dbReference type="EMBL" id="XCI77988.1"/>
    </source>
</evidence>
<name>A0AAU8HZZ9_9CAUD</name>
<proteinExistence type="predicted"/>
<evidence type="ECO:0008006" key="2">
    <source>
        <dbReference type="Google" id="ProtNLM"/>
    </source>
</evidence>
<reference evidence="1" key="1">
    <citation type="submission" date="2024-06" db="EMBL/GenBank/DDBJ databases">
        <title>High activity and specificity of bacteriophage cocktails against carbapenem-resistant Klebsiella pneumoniae belonging to high-risk clones CG258 and ST307.</title>
        <authorList>
            <person name="Jimenez Quiceno J."/>
            <person name="Salazar Ospina L."/>
            <person name="Tellez Carrasquilla S."/>
        </authorList>
    </citation>
    <scope>NUCLEOTIDE SEQUENCE</scope>
</reference>
<sequence length="79" mass="8858">MVIKERCIVVSGKQTTYLSTQLIDDTETGNTIDVEWYNGEHLDLTAEWAGEIYGEGQVTLSRSQAKMLLTFLLECDLGD</sequence>
<organism evidence="1">
    <name type="scientific">Klebsiella phage FKP3</name>
    <dbReference type="NCBI Taxonomy" id="3231233"/>
    <lineage>
        <taxon>Viruses</taxon>
        <taxon>Duplodnaviria</taxon>
        <taxon>Heunggongvirae</taxon>
        <taxon>Uroviricota</taxon>
        <taxon>Caudoviricetes</taxon>
        <taxon>Stephanstirmvirinae</taxon>
        <taxon>Justusliebigvirus</taxon>
    </lineage>
</organism>